<keyword evidence="14" id="KW-0234">DNA repair</keyword>
<evidence type="ECO:0000256" key="16">
    <source>
        <dbReference type="ARBA" id="ARBA00060210"/>
    </source>
</evidence>
<dbReference type="PRINTS" id="PR00853">
    <property type="entry name" value="XPGRADSUPER"/>
</dbReference>
<evidence type="ECO:0000256" key="8">
    <source>
        <dbReference type="ARBA" id="ARBA00022769"/>
    </source>
</evidence>
<evidence type="ECO:0000256" key="6">
    <source>
        <dbReference type="ARBA" id="ARBA00022723"/>
    </source>
</evidence>
<dbReference type="GO" id="GO:0046872">
    <property type="term" value="F:metal ion binding"/>
    <property type="evidence" value="ECO:0007669"/>
    <property type="project" value="UniProtKB-KW"/>
</dbReference>
<reference evidence="20" key="1">
    <citation type="journal article" date="2020" name="bioRxiv">
        <title>Comparative genomics of Chlamydomonas.</title>
        <authorList>
            <person name="Craig R.J."/>
            <person name="Hasan A.R."/>
            <person name="Ness R.W."/>
            <person name="Keightley P.D."/>
        </authorList>
    </citation>
    <scope>NUCLEOTIDE SEQUENCE</scope>
    <source>
        <strain evidence="20">CCAP 11/173</strain>
    </source>
</reference>
<keyword evidence="6" id="KW-0479">Metal-binding</keyword>
<dbReference type="InterPro" id="IPR006086">
    <property type="entry name" value="XPG-I_dom"/>
</dbReference>
<dbReference type="InterPro" id="IPR037315">
    <property type="entry name" value="EXO1_H3TH"/>
</dbReference>
<feature type="compositionally biased region" description="Acidic residues" evidence="17">
    <location>
        <begin position="1357"/>
        <end position="1368"/>
    </location>
</feature>
<dbReference type="PANTHER" id="PTHR11081">
    <property type="entry name" value="FLAP ENDONUCLEASE FAMILY MEMBER"/>
    <property type="match status" value="1"/>
</dbReference>
<dbReference type="FunFam" id="1.10.150.20:FF:000011">
    <property type="entry name" value="exonuclease 1"/>
    <property type="match status" value="1"/>
</dbReference>
<feature type="compositionally biased region" description="Gly residues" evidence="17">
    <location>
        <begin position="419"/>
        <end position="429"/>
    </location>
</feature>
<dbReference type="SMART" id="SM00279">
    <property type="entry name" value="HhH2"/>
    <property type="match status" value="1"/>
</dbReference>
<evidence type="ECO:0000256" key="4">
    <source>
        <dbReference type="ARBA" id="ARBA00020324"/>
    </source>
</evidence>
<accession>A0A835VYW2</accession>
<dbReference type="GO" id="GO:0035312">
    <property type="term" value="F:5'-3' DNA exonuclease activity"/>
    <property type="evidence" value="ECO:0007669"/>
    <property type="project" value="InterPro"/>
</dbReference>
<keyword evidence="21" id="KW-1185">Reference proteome</keyword>
<dbReference type="InterPro" id="IPR029060">
    <property type="entry name" value="PIN-like_dom_sf"/>
</dbReference>
<feature type="compositionally biased region" description="Low complexity" evidence="17">
    <location>
        <begin position="841"/>
        <end position="856"/>
    </location>
</feature>
<dbReference type="CDD" id="cd09857">
    <property type="entry name" value="PIN_EXO1"/>
    <property type="match status" value="1"/>
</dbReference>
<keyword evidence="13" id="KW-0238">DNA-binding</keyword>
<feature type="domain" description="XPG N-terminal" evidence="19">
    <location>
        <begin position="1"/>
        <end position="99"/>
    </location>
</feature>
<feature type="compositionally biased region" description="Acidic residues" evidence="17">
    <location>
        <begin position="1548"/>
        <end position="1558"/>
    </location>
</feature>
<organism evidence="20 21">
    <name type="scientific">Chlamydomonas schloesseri</name>
    <dbReference type="NCBI Taxonomy" id="2026947"/>
    <lineage>
        <taxon>Eukaryota</taxon>
        <taxon>Viridiplantae</taxon>
        <taxon>Chlorophyta</taxon>
        <taxon>core chlorophytes</taxon>
        <taxon>Chlorophyceae</taxon>
        <taxon>CS clade</taxon>
        <taxon>Chlamydomonadales</taxon>
        <taxon>Chlamydomonadaceae</taxon>
        <taxon>Chlamydomonas</taxon>
    </lineage>
</organism>
<evidence type="ECO:0000313" key="20">
    <source>
        <dbReference type="EMBL" id="KAG2434397.1"/>
    </source>
</evidence>
<dbReference type="InterPro" id="IPR006085">
    <property type="entry name" value="XPG_DNA_repair_N"/>
</dbReference>
<dbReference type="InterPro" id="IPR044752">
    <property type="entry name" value="PIN-like_EXO1"/>
</dbReference>
<evidence type="ECO:0000256" key="7">
    <source>
        <dbReference type="ARBA" id="ARBA00022763"/>
    </source>
</evidence>
<evidence type="ECO:0000256" key="10">
    <source>
        <dbReference type="ARBA" id="ARBA00022839"/>
    </source>
</evidence>
<feature type="compositionally biased region" description="Low complexity" evidence="17">
    <location>
        <begin position="402"/>
        <end position="418"/>
    </location>
</feature>
<feature type="compositionally biased region" description="Polar residues" evidence="17">
    <location>
        <begin position="884"/>
        <end position="899"/>
    </location>
</feature>
<name>A0A835VYW2_9CHLO</name>
<evidence type="ECO:0000256" key="14">
    <source>
        <dbReference type="ARBA" id="ARBA00023204"/>
    </source>
</evidence>
<dbReference type="GO" id="GO:0003677">
    <property type="term" value="F:DNA binding"/>
    <property type="evidence" value="ECO:0007669"/>
    <property type="project" value="UniProtKB-KW"/>
</dbReference>
<keyword evidence="5" id="KW-0540">Nuclease</keyword>
<dbReference type="SUPFAM" id="SSF88723">
    <property type="entry name" value="PIN domain-like"/>
    <property type="match status" value="1"/>
</dbReference>
<evidence type="ECO:0000256" key="11">
    <source>
        <dbReference type="ARBA" id="ARBA00022842"/>
    </source>
</evidence>
<dbReference type="Pfam" id="PF00867">
    <property type="entry name" value="XPG_I"/>
    <property type="match status" value="1"/>
</dbReference>
<sequence length="1682" mass="169357">MGINGLLQQLKSISKPKHVSAYRGQKVAIDGYSWLHKGAYSCSRELCEGIWADGYVRYFVGRVELLLGNGVVPIVVFDGCRLPMKADEEDNRRRGRREALERARAHAESGNMAAATECYQRAVNITPWMAKVVIEALRERGVRCLVAPYEADAQMSYLALRGEVHAVLTEDSDMLAYGCPRVLYKLDRAGHGEEVLLADLPLVRELNMAGFDHDMLLQMCILAGCDFLPNISGVGIKKAHGLIKKHRDFVRVVRTLRFNGTTVPPHYEVRFQRTLWLFRHQRVFCPAARSMAHLRPLPPGGLGGADVLVAAALPAEGPEREALAFLGPLMEAEVAAGIADGELDPSTLKPFDLVAIYRGCPHLPRHLWAALGIPASGPQHHSLHHRGHGHGYAHGHGSATPASSQGGVPSSSQAAAAGGSQGHGGGGSSSQGAGHLYHSQQQQRRHTWGGGGSQAAGSHAPQHPTQLGTGQRRLSAAGGHGGKPPPAPNGGGIQRFFKSNPAASQPFRPVLPGAAAGGASQGRVSSDGEGSAPAAVVTLTGQRVQVVPCAAQRPAGPGAAASAAAAGQRAQGRSAAAQGAGDGEAAAVSEGAEDEGGTASLGDDAVAAALGACGAADGYEAADEEQVDTKRSTPNGKRRRRSSGHMRTAAGVSGGGAAGMPAPSPGLLDTVSGGSLFARLRCGGGRTSDSAATGGRGGPRPPLSSMAAAAVGHAEGTEGPAPGAAAVAGSAAGRLLRVPPAAESALEGSASGLVSNFQSQGRSQAVSGAESEGAAGAGSGYDSQYDSQATVGGGSEAAASAGGGGSLLGGWGGRRCSNRARAPAYLAMEALFSQPSDNDLPASQQQQQQPAGSGPAHSLGMLRPGAGVGALPGLDIWRRPPPGGTTSMSQPCMSLPSTSKHSHLTPSPEELGGTAAGQEDSTAVAGGAGAAAPAAAASAAAAAPCTGAASGAGAAHSSMPQPHSQAPLFSIYDVLEDEEEQLEHSGGRGQGAEAGDGGAAGKCTAAGQEEDEAGEEVTSPWKGGIAALGSQRPVMAGLRRRRPGGGGLLHPSARRRLNQEEEEEAAAAATASLDAGLCGGEEAGSGEEAKLFDKFAHGRRAIAGRRPARAAPQEACTGRNWLRAAAADEEEHQLFAGLAAARPQQPQQTDAGDARLGGGTDGSAANLFAFVGEEELELGRMAGCDANEDAGDHSGDADAARLFQALDRKEADRQSLLAELQEAQQDAQQQGCDAGPVGAGGASGGGGSGGRARRRLLDGFAHAQQQPEAEDASGPADEEAVAAPPGNTTPFGAYAASAGIAAAAAAHRQGRHSDPLPNRNVGARCVDPGGEAAAAAVEVHAAADNRAVASGSPAIEGQEEEQEQEDDEDDVLITQEVAGIGAGGGGAAGFHSVQHVEKFAHLARRAVDRLQMALQPPAATAAAAAAAAAAVAAAVAAAAAAAPRRPQQQPQQGLRRLSQPSAGAAPSGATPRPFGDFTCTRAAPKRRGSASGTKPGSAPAKGLGSFYGSIFVTDQGQDAPQLPQQQQAQAQVQVQVHGRPGEERAADEGGDADDDGDVEIVGTKHTPAMFNRRALAEMHLRRPFQVPRTINATASQQASGGRGAAGRGGGGGGGSAVGLTGGGRAAGAGRTGSVGGGARTSLDGAGVSKEARQAPPAGGAMGLQRFMCGAGGGGGGSRRATE</sequence>
<dbReference type="GO" id="GO:0005634">
    <property type="term" value="C:nucleus"/>
    <property type="evidence" value="ECO:0007669"/>
    <property type="project" value="UniProtKB-SubCell"/>
</dbReference>
<dbReference type="InterPro" id="IPR006084">
    <property type="entry name" value="XPG/Rad2"/>
</dbReference>
<comment type="caution">
    <text evidence="20">The sequence shown here is derived from an EMBL/GenBank/DDBJ whole genome shotgun (WGS) entry which is preliminary data.</text>
</comment>
<feature type="compositionally biased region" description="Basic residues" evidence="17">
    <location>
        <begin position="381"/>
        <end position="393"/>
    </location>
</feature>
<evidence type="ECO:0000256" key="2">
    <source>
        <dbReference type="ARBA" id="ARBA00004123"/>
    </source>
</evidence>
<feature type="compositionally biased region" description="Acidic residues" evidence="17">
    <location>
        <begin position="1268"/>
        <end position="1280"/>
    </location>
</feature>
<dbReference type="OrthoDB" id="26491at2759"/>
<keyword evidence="9" id="KW-0378">Hydrolase</keyword>
<keyword evidence="10" id="KW-0269">Exonuclease</keyword>
<dbReference type="GO" id="GO:0006281">
    <property type="term" value="P:DNA repair"/>
    <property type="evidence" value="ECO:0007669"/>
    <property type="project" value="UniProtKB-KW"/>
</dbReference>
<dbReference type="Pfam" id="PF00752">
    <property type="entry name" value="XPG_N"/>
    <property type="match status" value="1"/>
</dbReference>
<evidence type="ECO:0000256" key="1">
    <source>
        <dbReference type="ARBA" id="ARBA00001946"/>
    </source>
</evidence>
<evidence type="ECO:0000259" key="19">
    <source>
        <dbReference type="SMART" id="SM00485"/>
    </source>
</evidence>
<feature type="region of interest" description="Disordered" evidence="17">
    <location>
        <begin position="763"/>
        <end position="801"/>
    </location>
</feature>
<evidence type="ECO:0000256" key="12">
    <source>
        <dbReference type="ARBA" id="ARBA00022881"/>
    </source>
</evidence>
<feature type="compositionally biased region" description="Gly residues" evidence="17">
    <location>
        <begin position="1600"/>
        <end position="1638"/>
    </location>
</feature>
<dbReference type="PANTHER" id="PTHR11081:SF65">
    <property type="entry name" value="DNA DAMAGE-INDUCIBLE PROTEIN DIN7-RELATED"/>
    <property type="match status" value="1"/>
</dbReference>
<feature type="region of interest" description="Disordered" evidence="17">
    <location>
        <begin position="1518"/>
        <end position="1559"/>
    </location>
</feature>
<feature type="compositionally biased region" description="Gly residues" evidence="17">
    <location>
        <begin position="1237"/>
        <end position="1250"/>
    </location>
</feature>
<comment type="similarity">
    <text evidence="3">Belongs to the XPG/RAD2 endonuclease family. EXO1 subfamily.</text>
</comment>
<dbReference type="SMART" id="SM00484">
    <property type="entry name" value="XPGI"/>
    <property type="match status" value="1"/>
</dbReference>
<evidence type="ECO:0000256" key="13">
    <source>
        <dbReference type="ARBA" id="ARBA00023125"/>
    </source>
</evidence>
<feature type="region of interest" description="Disordered" evidence="17">
    <location>
        <begin position="1222"/>
        <end position="1288"/>
    </location>
</feature>
<proteinExistence type="inferred from homology"/>
<evidence type="ECO:0000256" key="17">
    <source>
        <dbReference type="SAM" id="MobiDB-lite"/>
    </source>
</evidence>
<dbReference type="PROSITE" id="PS00842">
    <property type="entry name" value="XPG_2"/>
    <property type="match status" value="1"/>
</dbReference>
<feature type="compositionally biased region" description="Low complexity" evidence="17">
    <location>
        <begin position="763"/>
        <end position="785"/>
    </location>
</feature>
<evidence type="ECO:0000313" key="21">
    <source>
        <dbReference type="Proteomes" id="UP000613740"/>
    </source>
</evidence>
<feature type="compositionally biased region" description="Low complexity" evidence="17">
    <location>
        <begin position="1442"/>
        <end position="1469"/>
    </location>
</feature>
<feature type="region of interest" description="Disordered" evidence="17">
    <location>
        <begin position="618"/>
        <end position="667"/>
    </location>
</feature>
<dbReference type="CDD" id="cd09908">
    <property type="entry name" value="H3TH_EXO1"/>
    <property type="match status" value="1"/>
</dbReference>
<feature type="region of interest" description="Disordered" evidence="17">
    <location>
        <begin position="1593"/>
        <end position="1662"/>
    </location>
</feature>
<feature type="region of interest" description="Disordered" evidence="17">
    <location>
        <begin position="378"/>
        <end position="531"/>
    </location>
</feature>
<feature type="region of interest" description="Disordered" evidence="17">
    <location>
        <begin position="685"/>
        <end position="706"/>
    </location>
</feature>
<dbReference type="GO" id="GO:0017108">
    <property type="term" value="F:5'-flap endonuclease activity"/>
    <property type="evidence" value="ECO:0007669"/>
    <property type="project" value="TreeGrafter"/>
</dbReference>
<dbReference type="FunFam" id="3.40.50.1010:FF:000002">
    <property type="entry name" value="Exonuclease 1, putative"/>
    <property type="match status" value="1"/>
</dbReference>
<keyword evidence="15" id="KW-0539">Nucleus</keyword>
<feature type="compositionally biased region" description="Gly residues" evidence="17">
    <location>
        <begin position="791"/>
        <end position="801"/>
    </location>
</feature>
<evidence type="ECO:0000256" key="9">
    <source>
        <dbReference type="ARBA" id="ARBA00022801"/>
    </source>
</evidence>
<comment type="function">
    <text evidence="16">Putative 5'-&gt;3' double-stranded DNA exonuclease which may also contain a cryptic 3'-&gt;5' double-stranded DNA exonuclease activity. May be involved in DNA mismatch repair (MMR).</text>
</comment>
<dbReference type="InterPro" id="IPR036279">
    <property type="entry name" value="5-3_exonuclease_C_sf"/>
</dbReference>
<feature type="compositionally biased region" description="Gly residues" evidence="17">
    <location>
        <begin position="987"/>
        <end position="1000"/>
    </location>
</feature>
<feature type="compositionally biased region" description="Low complexity" evidence="17">
    <location>
        <begin position="573"/>
        <end position="587"/>
    </location>
</feature>
<feature type="domain" description="XPG-I" evidence="18">
    <location>
        <begin position="138"/>
        <end position="208"/>
    </location>
</feature>
<feature type="compositionally biased region" description="Low complexity" evidence="17">
    <location>
        <begin position="1518"/>
        <end position="1536"/>
    </location>
</feature>
<evidence type="ECO:0000259" key="18">
    <source>
        <dbReference type="SMART" id="SM00484"/>
    </source>
</evidence>
<evidence type="ECO:0000256" key="5">
    <source>
        <dbReference type="ARBA" id="ARBA00022722"/>
    </source>
</evidence>
<dbReference type="SUPFAM" id="SSF47807">
    <property type="entry name" value="5' to 3' exonuclease, C-terminal subdomain"/>
    <property type="match status" value="1"/>
</dbReference>
<dbReference type="InterPro" id="IPR008918">
    <property type="entry name" value="HhH2"/>
</dbReference>
<feature type="region of interest" description="Disordered" evidence="17">
    <location>
        <begin position="573"/>
        <end position="600"/>
    </location>
</feature>
<keyword evidence="12" id="KW-0267">Excision nuclease</keyword>
<feature type="region of interest" description="Disordered" evidence="17">
    <location>
        <begin position="835"/>
        <end position="920"/>
    </location>
</feature>
<dbReference type="SMART" id="SM00485">
    <property type="entry name" value="XPGN"/>
    <property type="match status" value="1"/>
</dbReference>
<comment type="cofactor">
    <cofactor evidence="1">
        <name>Mg(2+)</name>
        <dbReference type="ChEBI" id="CHEBI:18420"/>
    </cofactor>
</comment>
<keyword evidence="7" id="KW-0227">DNA damage</keyword>
<keyword evidence="11" id="KW-0460">Magnesium</keyword>
<evidence type="ECO:0000256" key="15">
    <source>
        <dbReference type="ARBA" id="ARBA00023242"/>
    </source>
</evidence>
<feature type="region of interest" description="Disordered" evidence="17">
    <location>
        <begin position="1347"/>
        <end position="1368"/>
    </location>
</feature>
<comment type="subcellular location">
    <subcellularLocation>
        <location evidence="2">Nucleus</location>
    </subcellularLocation>
</comment>
<feature type="region of interest" description="Disordered" evidence="17">
    <location>
        <begin position="1442"/>
        <end position="1500"/>
    </location>
</feature>
<dbReference type="Proteomes" id="UP000613740">
    <property type="component" value="Unassembled WGS sequence"/>
</dbReference>
<keyword evidence="8" id="KW-0228">DNA excision</keyword>
<dbReference type="InterPro" id="IPR019974">
    <property type="entry name" value="XPG_CS"/>
</dbReference>
<feature type="region of interest" description="Disordered" evidence="17">
    <location>
        <begin position="979"/>
        <end position="1063"/>
    </location>
</feature>
<dbReference type="Gene3D" id="1.10.150.20">
    <property type="entry name" value="5' to 3' exonuclease, C-terminal subdomain"/>
    <property type="match status" value="1"/>
</dbReference>
<dbReference type="Gene3D" id="3.40.50.1010">
    <property type="entry name" value="5'-nuclease"/>
    <property type="match status" value="1"/>
</dbReference>
<protein>
    <recommendedName>
        <fullName evidence="4">Exonuclease 1</fullName>
    </recommendedName>
</protein>
<dbReference type="EMBL" id="JAEHOD010000058">
    <property type="protein sequence ID" value="KAG2434397.1"/>
    <property type="molecule type" value="Genomic_DNA"/>
</dbReference>
<gene>
    <name evidence="20" type="ORF">HYH02_012409</name>
</gene>
<evidence type="ECO:0000256" key="3">
    <source>
        <dbReference type="ARBA" id="ARBA00010563"/>
    </source>
</evidence>